<evidence type="ECO:0000256" key="1">
    <source>
        <dbReference type="SAM" id="SignalP"/>
    </source>
</evidence>
<dbReference type="Proteomes" id="UP001576726">
    <property type="component" value="Unassembled WGS sequence"/>
</dbReference>
<sequence>MKLTVIFLFLISYSTLAENIDNRLCNEWSKREGKIGRYDLSLISEDKAKASIKMINGLLEYKSFNPKWFRVYDEAEFYVKGYLLKIELEKAWRNRQHDADEIGALCKHWIDHE</sequence>
<feature type="signal peptide" evidence="1">
    <location>
        <begin position="1"/>
        <end position="17"/>
    </location>
</feature>
<protein>
    <submittedName>
        <fullName evidence="2">Uncharacterized protein</fullName>
    </submittedName>
</protein>
<evidence type="ECO:0000313" key="2">
    <source>
        <dbReference type="EMBL" id="MFB2653042.1"/>
    </source>
</evidence>
<comment type="caution">
    <text evidence="2">The sequence shown here is derived from an EMBL/GenBank/DDBJ whole genome shotgun (WGS) entry which is preliminary data.</text>
</comment>
<organism evidence="2 3">
    <name type="scientific">Shewanella seohaensis</name>
    <dbReference type="NCBI Taxonomy" id="755175"/>
    <lineage>
        <taxon>Bacteria</taxon>
        <taxon>Pseudomonadati</taxon>
        <taxon>Pseudomonadota</taxon>
        <taxon>Gammaproteobacteria</taxon>
        <taxon>Alteromonadales</taxon>
        <taxon>Shewanellaceae</taxon>
        <taxon>Shewanella</taxon>
    </lineage>
</organism>
<proteinExistence type="predicted"/>
<accession>A0ABV4VV28</accession>
<evidence type="ECO:0000313" key="3">
    <source>
        <dbReference type="Proteomes" id="UP001576726"/>
    </source>
</evidence>
<keyword evidence="3" id="KW-1185">Reference proteome</keyword>
<name>A0ABV4VV28_9GAMM</name>
<dbReference type="RefSeq" id="WP_374919091.1">
    <property type="nucleotide sequence ID" value="NZ_JBHFGJ010000003.1"/>
</dbReference>
<reference evidence="2 3" key="1">
    <citation type="submission" date="2024-09" db="EMBL/GenBank/DDBJ databases">
        <authorList>
            <person name="Zhang Y."/>
        </authorList>
    </citation>
    <scope>NUCLEOTIDE SEQUENCE [LARGE SCALE GENOMIC DNA]</scope>
    <source>
        <strain evidence="2 3">SH314</strain>
    </source>
</reference>
<keyword evidence="1" id="KW-0732">Signal</keyword>
<dbReference type="EMBL" id="JBHFGJ010000003">
    <property type="protein sequence ID" value="MFB2653042.1"/>
    <property type="molecule type" value="Genomic_DNA"/>
</dbReference>
<gene>
    <name evidence="2" type="ORF">ACE02L_09820</name>
</gene>
<feature type="chain" id="PRO_5046515364" evidence="1">
    <location>
        <begin position="18"/>
        <end position="113"/>
    </location>
</feature>